<dbReference type="PANTHER" id="PTHR37261">
    <property type="entry name" value="40S RIBOSOMAL PROTEIN S27"/>
    <property type="match status" value="1"/>
</dbReference>
<evidence type="ECO:0000313" key="2">
    <source>
        <dbReference type="EMBL" id="KAH8498880.1"/>
    </source>
</evidence>
<comment type="caution">
    <text evidence="2">The sequence shown here is derived from an EMBL/GenBank/DDBJ whole genome shotgun (WGS) entry which is preliminary data.</text>
</comment>
<reference evidence="2" key="1">
    <citation type="journal article" date="2021" name="J. Hered.">
        <title>Genome Assembly of Salicaceae Populus deltoides (Eastern Cottonwood) I-69 Based on Nanopore Sequencing and Hi-C Technologies.</title>
        <authorList>
            <person name="Bai S."/>
            <person name="Wu H."/>
            <person name="Zhang J."/>
            <person name="Pan Z."/>
            <person name="Zhao W."/>
            <person name="Li Z."/>
            <person name="Tong C."/>
        </authorList>
    </citation>
    <scope>NUCLEOTIDE SEQUENCE</scope>
    <source>
        <tissue evidence="2">Leaf</tissue>
    </source>
</reference>
<dbReference type="PANTHER" id="PTHR37261:SF1">
    <property type="entry name" value="40S RIBOSOMAL PROTEIN S27"/>
    <property type="match status" value="1"/>
</dbReference>
<proteinExistence type="predicted"/>
<dbReference type="EMBL" id="JACEGQ020000009">
    <property type="protein sequence ID" value="KAH8498880.1"/>
    <property type="molecule type" value="Genomic_DNA"/>
</dbReference>
<sequence length="740" mass="81175">MESSENYVNCGTSWTAATNWTIAAGSLVNSITFESSLPLISEEDNNDHHQISPVDSKSKSPLIIYAPTPEYSAPCEITINFAQKHEVRQVYVRSTARVYEIYNAPELQSSSEYLCTVCCGIAARNEEVQHATNIEEAVLAHARSSIQELAEEKLRNGRSLTPNENDWFEVKVLDSPLVINRNSSSPSNSDINPKRNSQNFQDLYEAAAEITDAKPSTSLTLRLLSLQNKGYVSVDEVYVFGDPVDTSSLDNNQVGLMENYAGNSPMAMLVPAFFQLSRTKGIGGGEDKYNIDTRERQELQEIGSKEAVPVDVEKKIQEEVRLHKVVGPTSKPVQHEILQVSNTESKSDISHNHFEGVLDQLVSRVNRIEDLFLRFEESMLKPINSIDVRLQRVEHQLDVLTKKTENSALVSCTRISAPEFSCSESETSSFYNSGSGDIGSMACETNKSHSPSPLTSILADATPVSVNDTNLQPGLVVTAPEFSNYDDEVEDHAVESVKESPKVKQKHAMSTDDALAYALAGFLSSTSMRSQKYSQTFAFKAPDFPSEEENTNEKAAPPMVESELNIDPSPYFSESDGTEHMRISLSSISNVTTLKDDGNVMRYLDDNRSLKMVVGVDEQCQHSEGGESDSQDICVGHEVAQATYDVAGNSGIKPPLEALLAGMPDLEVEVPSVMEDNNDGSGIGDQCNLISVEDFGAKHPHFSGYGLSHSLNETPSNMEADKLHDCYTSSGQEMPASSLI</sequence>
<name>A0A8T2Y1A1_POPDE</name>
<protein>
    <submittedName>
        <fullName evidence="2">Uncharacterized protein</fullName>
    </submittedName>
</protein>
<gene>
    <name evidence="2" type="ORF">H0E87_017701</name>
</gene>
<evidence type="ECO:0000256" key="1">
    <source>
        <dbReference type="SAM" id="MobiDB-lite"/>
    </source>
</evidence>
<evidence type="ECO:0000313" key="3">
    <source>
        <dbReference type="Proteomes" id="UP000807159"/>
    </source>
</evidence>
<dbReference type="Proteomes" id="UP000807159">
    <property type="component" value="Chromosome 9"/>
</dbReference>
<accession>A0A8T2Y1A1</accession>
<feature type="region of interest" description="Disordered" evidence="1">
    <location>
        <begin position="544"/>
        <end position="564"/>
    </location>
</feature>
<dbReference type="AlphaFoldDB" id="A0A8T2Y1A1"/>
<keyword evidence="3" id="KW-1185">Reference proteome</keyword>
<organism evidence="2 3">
    <name type="scientific">Populus deltoides</name>
    <name type="common">Eastern poplar</name>
    <name type="synonym">Eastern cottonwood</name>
    <dbReference type="NCBI Taxonomy" id="3696"/>
    <lineage>
        <taxon>Eukaryota</taxon>
        <taxon>Viridiplantae</taxon>
        <taxon>Streptophyta</taxon>
        <taxon>Embryophyta</taxon>
        <taxon>Tracheophyta</taxon>
        <taxon>Spermatophyta</taxon>
        <taxon>Magnoliopsida</taxon>
        <taxon>eudicotyledons</taxon>
        <taxon>Gunneridae</taxon>
        <taxon>Pentapetalae</taxon>
        <taxon>rosids</taxon>
        <taxon>fabids</taxon>
        <taxon>Malpighiales</taxon>
        <taxon>Salicaceae</taxon>
        <taxon>Saliceae</taxon>
        <taxon>Populus</taxon>
    </lineage>
</organism>